<keyword evidence="8" id="KW-1185">Reference proteome</keyword>
<dbReference type="AlphaFoldDB" id="A0A1C3JU90"/>
<dbReference type="InterPro" id="IPR037923">
    <property type="entry name" value="HTH-like"/>
</dbReference>
<gene>
    <name evidence="6" type="primary">btr_3</name>
    <name evidence="6" type="ORF">MGA5115_02958</name>
    <name evidence="7" type="ORF">MGA5116_02362</name>
</gene>
<dbReference type="EMBL" id="FLRA01000023">
    <property type="protein sequence ID" value="SBT18808.1"/>
    <property type="molecule type" value="Genomic_DNA"/>
</dbReference>
<dbReference type="RefSeq" id="WP_067037894.1">
    <property type="nucleotide sequence ID" value="NZ_FLRA01000023.1"/>
</dbReference>
<dbReference type="SUPFAM" id="SSF51215">
    <property type="entry name" value="Regulatory protein AraC"/>
    <property type="match status" value="1"/>
</dbReference>
<evidence type="ECO:0000313" key="6">
    <source>
        <dbReference type="EMBL" id="SBT18808.1"/>
    </source>
</evidence>
<keyword evidence="2" id="KW-0238">DNA-binding</keyword>
<evidence type="ECO:0000256" key="1">
    <source>
        <dbReference type="ARBA" id="ARBA00023015"/>
    </source>
</evidence>
<dbReference type="GO" id="GO:0043565">
    <property type="term" value="F:sequence-specific DNA binding"/>
    <property type="evidence" value="ECO:0007669"/>
    <property type="project" value="InterPro"/>
</dbReference>
<dbReference type="Proteomes" id="UP000092871">
    <property type="component" value="Unassembled WGS sequence"/>
</dbReference>
<evidence type="ECO:0000256" key="3">
    <source>
        <dbReference type="ARBA" id="ARBA00023159"/>
    </source>
</evidence>
<proteinExistence type="predicted"/>
<dbReference type="PANTHER" id="PTHR46796:SF2">
    <property type="entry name" value="TRANSCRIPTIONAL REGULATORY PROTEIN"/>
    <property type="match status" value="1"/>
</dbReference>
<evidence type="ECO:0000313" key="8">
    <source>
        <dbReference type="Proteomes" id="UP000092840"/>
    </source>
</evidence>
<dbReference type="EMBL" id="FLRB01000013">
    <property type="protein sequence ID" value="SBT21763.1"/>
    <property type="molecule type" value="Genomic_DNA"/>
</dbReference>
<dbReference type="Pfam" id="PF02311">
    <property type="entry name" value="AraC_binding"/>
    <property type="match status" value="1"/>
</dbReference>
<evidence type="ECO:0000313" key="9">
    <source>
        <dbReference type="Proteomes" id="UP000092871"/>
    </source>
</evidence>
<dbReference type="SMART" id="SM00342">
    <property type="entry name" value="HTH_ARAC"/>
    <property type="match status" value="1"/>
</dbReference>
<dbReference type="SUPFAM" id="SSF46689">
    <property type="entry name" value="Homeodomain-like"/>
    <property type="match status" value="2"/>
</dbReference>
<dbReference type="InterPro" id="IPR020449">
    <property type="entry name" value="Tscrpt_reg_AraC-type_HTH"/>
</dbReference>
<evidence type="ECO:0000259" key="5">
    <source>
        <dbReference type="PROSITE" id="PS01124"/>
    </source>
</evidence>
<reference evidence="6 9" key="1">
    <citation type="submission" date="2016-06" db="EMBL/GenBank/DDBJ databases">
        <authorList>
            <person name="Kjaerup R.B."/>
            <person name="Dalgaard T.S."/>
            <person name="Juul-Madsen H.R."/>
        </authorList>
    </citation>
    <scope>NUCLEOTIDE SEQUENCE [LARGE SCALE GENOMIC DNA]</scope>
    <source>
        <strain evidence="6 9">CECT 5115</strain>
    </source>
</reference>
<keyword evidence="4" id="KW-0804">Transcription</keyword>
<evidence type="ECO:0000313" key="7">
    <source>
        <dbReference type="EMBL" id="SBT21763.1"/>
    </source>
</evidence>
<sequence>MSEDNQFKFINSDGVDHLMLLHASMTDFAYSTHAHEEYSIGVTLSGRQDFYAHGAFHHSHPGQIMVFNPGDAHDGESGADAVLNYTMLYVHPDQLMPSLEALNVTSPELFRIQDAVFNDPLVKQQIMRLAQLIELNHATVSEYESLLFELTEELVRYQSKQSLLPETRRQRLLDQAKDYLQEHYQEEISLDDLCQVACMSKYHFLRSFKAYTGMTPHQYWLNVRIHRGKQALRAGVSVMNVVDQLGFNDLSHFNRRFKPVFGMTPRQYQRLLLAR</sequence>
<protein>
    <submittedName>
        <fullName evidence="6">HTH-type transcriptional activator Btr</fullName>
    </submittedName>
</protein>
<dbReference type="Proteomes" id="UP000092840">
    <property type="component" value="Unassembled WGS sequence"/>
</dbReference>
<feature type="domain" description="HTH araC/xylS-type" evidence="5">
    <location>
        <begin position="174"/>
        <end position="271"/>
    </location>
</feature>
<evidence type="ECO:0000256" key="4">
    <source>
        <dbReference type="ARBA" id="ARBA00023163"/>
    </source>
</evidence>
<dbReference type="InterPro" id="IPR009057">
    <property type="entry name" value="Homeodomain-like_sf"/>
</dbReference>
<evidence type="ECO:0000256" key="2">
    <source>
        <dbReference type="ARBA" id="ARBA00023125"/>
    </source>
</evidence>
<dbReference type="PROSITE" id="PS01124">
    <property type="entry name" value="HTH_ARAC_FAMILY_2"/>
    <property type="match status" value="1"/>
</dbReference>
<keyword evidence="3" id="KW-0010">Activator</keyword>
<dbReference type="Gene3D" id="1.10.10.60">
    <property type="entry name" value="Homeodomain-like"/>
    <property type="match status" value="2"/>
</dbReference>
<dbReference type="InterPro" id="IPR003313">
    <property type="entry name" value="AraC-bd"/>
</dbReference>
<dbReference type="Pfam" id="PF12833">
    <property type="entry name" value="HTH_18"/>
    <property type="match status" value="1"/>
</dbReference>
<keyword evidence="1" id="KW-0805">Transcription regulation</keyword>
<reference evidence="7 8" key="2">
    <citation type="submission" date="2016-06" db="EMBL/GenBank/DDBJ databases">
        <authorList>
            <person name="Rodrigo-Torres L."/>
            <person name="Arahal D.R."/>
        </authorList>
    </citation>
    <scope>NUCLEOTIDE SEQUENCE [LARGE SCALE GENOMIC DNA]</scope>
    <source>
        <strain evidence="7 8">CECT 5116</strain>
    </source>
</reference>
<organism evidence="6 9">
    <name type="scientific">Marinomonas gallaica</name>
    <dbReference type="NCBI Taxonomy" id="1806667"/>
    <lineage>
        <taxon>Bacteria</taxon>
        <taxon>Pseudomonadati</taxon>
        <taxon>Pseudomonadota</taxon>
        <taxon>Gammaproteobacteria</taxon>
        <taxon>Oceanospirillales</taxon>
        <taxon>Oceanospirillaceae</taxon>
        <taxon>Marinomonas</taxon>
    </lineage>
</organism>
<dbReference type="PANTHER" id="PTHR46796">
    <property type="entry name" value="HTH-TYPE TRANSCRIPTIONAL ACTIVATOR RHAS-RELATED"/>
    <property type="match status" value="1"/>
</dbReference>
<accession>A0A1C3JU90</accession>
<dbReference type="OrthoDB" id="9809338at2"/>
<dbReference type="PRINTS" id="PR00032">
    <property type="entry name" value="HTHARAC"/>
</dbReference>
<dbReference type="InterPro" id="IPR050204">
    <property type="entry name" value="AraC_XylS_family_regulators"/>
</dbReference>
<dbReference type="InterPro" id="IPR018060">
    <property type="entry name" value="HTH_AraC"/>
</dbReference>
<name>A0A1C3JU90_9GAMM</name>
<dbReference type="GO" id="GO:0003700">
    <property type="term" value="F:DNA-binding transcription factor activity"/>
    <property type="evidence" value="ECO:0007669"/>
    <property type="project" value="InterPro"/>
</dbReference>